<dbReference type="InterPro" id="IPR007519">
    <property type="entry name" value="Bul1_N"/>
</dbReference>
<dbReference type="OrthoDB" id="3977431at2759"/>
<keyword evidence="4" id="KW-1185">Reference proteome</keyword>
<dbReference type="InterPro" id="IPR022794">
    <property type="entry name" value="Bul1_C"/>
</dbReference>
<dbReference type="InterPro" id="IPR039634">
    <property type="entry name" value="Bul1-like"/>
</dbReference>
<dbReference type="KEGG" id="ppa:PAS_chr2-2_0022"/>
<protein>
    <submittedName>
        <fullName evidence="3">Ubiquitin-binding component of the Rsp5p E3-ubiquitin ligase complex, functional homolog of Bul2p</fullName>
    </submittedName>
</protein>
<dbReference type="STRING" id="644223.C4R341"/>
<reference evidence="3 4" key="1">
    <citation type="journal article" date="2009" name="Nat. Biotechnol.">
        <title>Genome sequence of the recombinant protein production host Pichia pastoris.</title>
        <authorList>
            <person name="De Schutter K."/>
            <person name="Lin Y.C."/>
            <person name="Tiels P."/>
            <person name="Van Hecke A."/>
            <person name="Glinka S."/>
            <person name="Weber-Lehmann J."/>
            <person name="Rouze P."/>
            <person name="Van de Peer Y."/>
            <person name="Callewaert N."/>
        </authorList>
    </citation>
    <scope>NUCLEOTIDE SEQUENCE [LARGE SCALE GENOMIC DNA]</scope>
    <source>
        <strain evidence="4">GS115 / ATCC 20864</strain>
    </source>
</reference>
<dbReference type="GO" id="GO:0016874">
    <property type="term" value="F:ligase activity"/>
    <property type="evidence" value="ECO:0007669"/>
    <property type="project" value="UniProtKB-KW"/>
</dbReference>
<gene>
    <name evidence="3" type="ordered locus">PAS_chr2-2_0022</name>
</gene>
<dbReference type="PANTHER" id="PTHR31904">
    <property type="entry name" value="BYPASS OF STOP CODON PROTEIN 5-RELATED"/>
    <property type="match status" value="1"/>
</dbReference>
<keyword evidence="3" id="KW-0436">Ligase</keyword>
<evidence type="ECO:0000313" key="4">
    <source>
        <dbReference type="Proteomes" id="UP000000314"/>
    </source>
</evidence>
<dbReference type="Pfam" id="PF04426">
    <property type="entry name" value="Bul1_C"/>
    <property type="match status" value="1"/>
</dbReference>
<feature type="domain" description="Bul1 C-terminal" evidence="2">
    <location>
        <begin position="609"/>
        <end position="733"/>
    </location>
</feature>
<evidence type="ECO:0000313" key="3">
    <source>
        <dbReference type="EMBL" id="CAY69915.1"/>
    </source>
</evidence>
<dbReference type="HOGENOM" id="CLU_010320_0_0_1"/>
<dbReference type="EMBL" id="FN392320">
    <property type="protein sequence ID" value="CAY69915.1"/>
    <property type="molecule type" value="Genomic_DNA"/>
</dbReference>
<organism evidence="3 4">
    <name type="scientific">Komagataella phaffii (strain GS115 / ATCC 20864)</name>
    <name type="common">Yeast</name>
    <name type="synonym">Pichia pastoris</name>
    <dbReference type="NCBI Taxonomy" id="644223"/>
    <lineage>
        <taxon>Eukaryota</taxon>
        <taxon>Fungi</taxon>
        <taxon>Dikarya</taxon>
        <taxon>Ascomycota</taxon>
        <taxon>Saccharomycotina</taxon>
        <taxon>Pichiomycetes</taxon>
        <taxon>Pichiales</taxon>
        <taxon>Pichiaceae</taxon>
        <taxon>Komagataella</taxon>
    </lineage>
</organism>
<dbReference type="eggNOG" id="ENOG502QSAC">
    <property type="taxonomic scope" value="Eukaryota"/>
</dbReference>
<dbReference type="GeneID" id="8198980"/>
<dbReference type="Pfam" id="PF04425">
    <property type="entry name" value="Bul1_N"/>
    <property type="match status" value="1"/>
</dbReference>
<name>C4R341_KOMPG</name>
<dbReference type="PANTHER" id="PTHR31904:SF1">
    <property type="entry name" value="BYPASS OF STOP CODON PROTEIN 5-RELATED"/>
    <property type="match status" value="1"/>
</dbReference>
<dbReference type="AlphaFoldDB" id="C4R341"/>
<proteinExistence type="predicted"/>
<sequence length="737" mass="83934">MRNELPPYRSENRVQIQDKHDDDIYDILPSFEMHNYYLNRTFKDVELETTRLSGIFQPPSYCDHSTTTSSTESSSSTLYSTPSLLEVRRSGILNNVNKLPKLEKSPLILQIHVTKDFPKLGKTSIPESALKEYTSNDLITGYITVRNTSSKPVDFQMFTLSLEGTSKIIQLDGPSSGLRFFSKNFLKMFDLSVSNNNIPNQDLKPGAVDPVDGTYYGLPEGNVLQPNVTYKKFFVFKLPTQCLNDKCQHFGCHQQHLMLPPTMGVDITSFDKKAQSIKINSNLGYGRLVGELGTPIKTKDFTSDYESITYMLKARFIGEYGNELARLSEREYHIRFIPYGFCQPYNTSLREINPEVQLSQLYETSFNQLAALRQESDLRNNFGVEASTTLGQLYLQDDDEEAKLKQQNLIETASSSEKQVLQDKTEKANQLVSFPISNPNKDTNYEVTNLFLLKQNKHTKLQRVLKGSKHKDSARNEFGSITIIANVPTEGLPYIAPKLLKSSSAKQGLLNPMNKANINLLESSLDDLEKSDLSVIDMNLEYEPTSETGLPNIDIANIMLQAITTKTSTSAPITFGNSSKLFNGYFKDPETNQEINKFDFYVLKFKKLQRQIQKMSETDLALFDRQTASDIASIASMQYRKNYIPNVVQIQSMINGKWTKQADSNKYKKNIKILIKLNDTNKNNYTVIPTFEDCLISRLYNLKLDLSFKENTASKDGFEMSRSLYIPIRVRKFDFNE</sequence>
<evidence type="ECO:0000259" key="2">
    <source>
        <dbReference type="Pfam" id="PF04426"/>
    </source>
</evidence>
<dbReference type="InParanoid" id="C4R341"/>
<dbReference type="RefSeq" id="XP_002492195.1">
    <property type="nucleotide sequence ID" value="XM_002492150.1"/>
</dbReference>
<dbReference type="FunCoup" id="C4R341">
    <property type="interactions" value="439"/>
</dbReference>
<feature type="domain" description="Bul1 N-terminal" evidence="1">
    <location>
        <begin position="90"/>
        <end position="373"/>
    </location>
</feature>
<evidence type="ECO:0000259" key="1">
    <source>
        <dbReference type="Pfam" id="PF04425"/>
    </source>
</evidence>
<dbReference type="Proteomes" id="UP000000314">
    <property type="component" value="Chromosome 2"/>
</dbReference>
<accession>C4R341</accession>